<feature type="transmembrane region" description="Helical" evidence="1">
    <location>
        <begin position="74"/>
        <end position="103"/>
    </location>
</feature>
<proteinExistence type="predicted"/>
<evidence type="ECO:0000313" key="2">
    <source>
        <dbReference type="EMBL" id="OGG30518.1"/>
    </source>
</evidence>
<keyword evidence="1" id="KW-1133">Transmembrane helix</keyword>
<feature type="transmembrane region" description="Helical" evidence="1">
    <location>
        <begin position="41"/>
        <end position="62"/>
    </location>
</feature>
<name>A0A1F6B0T0_9BACT</name>
<keyword evidence="1" id="KW-0812">Transmembrane</keyword>
<feature type="transmembrane region" description="Helical" evidence="1">
    <location>
        <begin position="15"/>
        <end position="35"/>
    </location>
</feature>
<comment type="caution">
    <text evidence="2">The sequence shown here is derived from an EMBL/GenBank/DDBJ whole genome shotgun (WGS) entry which is preliminary data.</text>
</comment>
<reference evidence="2 3" key="1">
    <citation type="journal article" date="2016" name="Nat. Commun.">
        <title>Thousands of microbial genomes shed light on interconnected biogeochemical processes in an aquifer system.</title>
        <authorList>
            <person name="Anantharaman K."/>
            <person name="Brown C.T."/>
            <person name="Hug L.A."/>
            <person name="Sharon I."/>
            <person name="Castelle C.J."/>
            <person name="Probst A.J."/>
            <person name="Thomas B.C."/>
            <person name="Singh A."/>
            <person name="Wilkins M.J."/>
            <person name="Karaoz U."/>
            <person name="Brodie E.L."/>
            <person name="Williams K.H."/>
            <person name="Hubbard S.S."/>
            <person name="Banfield J.F."/>
        </authorList>
    </citation>
    <scope>NUCLEOTIDE SEQUENCE [LARGE SCALE GENOMIC DNA]</scope>
</reference>
<protein>
    <submittedName>
        <fullName evidence="2">Uncharacterized protein</fullName>
    </submittedName>
</protein>
<accession>A0A1F6B0T0</accession>
<sequence>MNIEKIQEIIRKKPLFFLLVSLGYLVLVGFLKWTIHPTLDTALFISGGLLGVYFLDFAEVFFRLNPSPFRSVVFAASFVVVSLFVVTSSGSMVSSGLVLSLYLSLILWQVGEWQIHGNLTTWYRMVSGSVSMWTQKLLLAGFIVVFLMETFLFIR</sequence>
<evidence type="ECO:0000256" key="1">
    <source>
        <dbReference type="SAM" id="Phobius"/>
    </source>
</evidence>
<gene>
    <name evidence="2" type="ORF">A3A63_04405</name>
</gene>
<dbReference type="EMBL" id="MFJX01000034">
    <property type="protein sequence ID" value="OGG30518.1"/>
    <property type="molecule type" value="Genomic_DNA"/>
</dbReference>
<evidence type="ECO:0000313" key="3">
    <source>
        <dbReference type="Proteomes" id="UP000176450"/>
    </source>
</evidence>
<dbReference type="AlphaFoldDB" id="A0A1F6B0T0"/>
<dbReference type="Proteomes" id="UP000176450">
    <property type="component" value="Unassembled WGS sequence"/>
</dbReference>
<organism evidence="2 3">
    <name type="scientific">Candidatus Gottesmanbacteria bacterium RIFCSPLOWO2_01_FULL_46_9</name>
    <dbReference type="NCBI Taxonomy" id="1798394"/>
    <lineage>
        <taxon>Bacteria</taxon>
        <taxon>Candidatus Gottesmaniibacteriota</taxon>
    </lineage>
</organism>
<keyword evidence="1" id="KW-0472">Membrane</keyword>
<feature type="transmembrane region" description="Helical" evidence="1">
    <location>
        <begin position="137"/>
        <end position="154"/>
    </location>
</feature>